<accession>D5ECJ5</accession>
<keyword evidence="1" id="KW-0805">Transcription regulation</keyword>
<protein>
    <submittedName>
        <fullName evidence="6">GntR domain protein</fullName>
    </submittedName>
</protein>
<proteinExistence type="predicted"/>
<dbReference type="Pfam" id="PF07729">
    <property type="entry name" value="FCD"/>
    <property type="match status" value="1"/>
</dbReference>
<reference evidence="6 7" key="1">
    <citation type="journal article" date="2010" name="Stand. Genomic Sci.">
        <title>Complete genome sequence of Aminobacterium colombiense type strain (ALA-1).</title>
        <authorList>
            <person name="Chertkov O."/>
            <person name="Sikorski J."/>
            <person name="Brambilla E."/>
            <person name="Lapidus A."/>
            <person name="Copeland A."/>
            <person name="Glavina Del Rio T."/>
            <person name="Nolan M."/>
            <person name="Lucas S."/>
            <person name="Tice H."/>
            <person name="Cheng J.F."/>
            <person name="Han C."/>
            <person name="Detter J.C."/>
            <person name="Bruce D."/>
            <person name="Tapia R."/>
            <person name="Goodwin L."/>
            <person name="Pitluck S."/>
            <person name="Liolios K."/>
            <person name="Ivanova N."/>
            <person name="Mavromatis K."/>
            <person name="Ovchinnikova G."/>
            <person name="Pati A."/>
            <person name="Chen A."/>
            <person name="Palaniappan K."/>
            <person name="Land M."/>
            <person name="Hauser L."/>
            <person name="Chang Y.J."/>
            <person name="Jeffries C.D."/>
            <person name="Spring S."/>
            <person name="Rohde M."/>
            <person name="Goker M."/>
            <person name="Bristow J."/>
            <person name="Eisen J.A."/>
            <person name="Markowitz V."/>
            <person name="Hugenholtz P."/>
            <person name="Kyrpides N.C."/>
            <person name="Klenk H.P."/>
        </authorList>
    </citation>
    <scope>NUCLEOTIDE SEQUENCE [LARGE SCALE GENOMIC DNA]</scope>
    <source>
        <strain evidence="7">DSM 12261 / ALA-1</strain>
    </source>
</reference>
<evidence type="ECO:0000256" key="2">
    <source>
        <dbReference type="ARBA" id="ARBA00023125"/>
    </source>
</evidence>
<evidence type="ECO:0000256" key="4">
    <source>
        <dbReference type="SAM" id="Coils"/>
    </source>
</evidence>
<dbReference type="STRING" id="572547.Amico_0130"/>
<sequence length="236" mass="27392">MSLSMFEEIKTRTLQEQILEKLKDLIKDGSLKAGQFLPSERDLAKTLGVSRIPLREALNKLQVLGVVERQHGRRTLIKGLGGIPITEIIEIISDSGDEIETVNQLKEIRLILEVEAAGLASQRRDKDDLKRLEELVEQMEKEYKEVEKLQVLSLRFHMAIVEAAKNRILSLVYLFFHDLQQRSRKYSKRIHSDPIGIVKDHKEIFKAIQEKDRKLAEELMRSHLDQVTFILPYQEK</sequence>
<dbReference type="SUPFAM" id="SSF48008">
    <property type="entry name" value="GntR ligand-binding domain-like"/>
    <property type="match status" value="1"/>
</dbReference>
<dbReference type="InterPro" id="IPR011711">
    <property type="entry name" value="GntR_C"/>
</dbReference>
<dbReference type="Gene3D" id="1.20.120.530">
    <property type="entry name" value="GntR ligand-binding domain-like"/>
    <property type="match status" value="1"/>
</dbReference>
<evidence type="ECO:0000313" key="7">
    <source>
        <dbReference type="Proteomes" id="UP000002366"/>
    </source>
</evidence>
<dbReference type="SMART" id="SM00895">
    <property type="entry name" value="FCD"/>
    <property type="match status" value="1"/>
</dbReference>
<dbReference type="GO" id="GO:0003700">
    <property type="term" value="F:DNA-binding transcription factor activity"/>
    <property type="evidence" value="ECO:0007669"/>
    <property type="project" value="InterPro"/>
</dbReference>
<dbReference type="Pfam" id="PF00392">
    <property type="entry name" value="GntR"/>
    <property type="match status" value="1"/>
</dbReference>
<dbReference type="PROSITE" id="PS50949">
    <property type="entry name" value="HTH_GNTR"/>
    <property type="match status" value="1"/>
</dbReference>
<dbReference type="InterPro" id="IPR000524">
    <property type="entry name" value="Tscrpt_reg_HTH_GntR"/>
</dbReference>
<dbReference type="InterPro" id="IPR008920">
    <property type="entry name" value="TF_FadR/GntR_C"/>
</dbReference>
<dbReference type="InterPro" id="IPR036388">
    <property type="entry name" value="WH-like_DNA-bd_sf"/>
</dbReference>
<dbReference type="SUPFAM" id="SSF46785">
    <property type="entry name" value="Winged helix' DNA-binding domain"/>
    <property type="match status" value="1"/>
</dbReference>
<dbReference type="KEGG" id="aco:Amico_0130"/>
<feature type="domain" description="HTH gntR-type" evidence="5">
    <location>
        <begin position="12"/>
        <end position="80"/>
    </location>
</feature>
<dbReference type="OrthoDB" id="154206at2"/>
<dbReference type="HOGENOM" id="CLU_017584_9_5_0"/>
<evidence type="ECO:0000313" key="6">
    <source>
        <dbReference type="EMBL" id="ADE56277.1"/>
    </source>
</evidence>
<dbReference type="AlphaFoldDB" id="D5ECJ5"/>
<dbReference type="PANTHER" id="PTHR43537">
    <property type="entry name" value="TRANSCRIPTIONAL REGULATOR, GNTR FAMILY"/>
    <property type="match status" value="1"/>
</dbReference>
<dbReference type="GO" id="GO:0003677">
    <property type="term" value="F:DNA binding"/>
    <property type="evidence" value="ECO:0007669"/>
    <property type="project" value="UniProtKB-KW"/>
</dbReference>
<gene>
    <name evidence="6" type="ordered locus">Amico_0130</name>
</gene>
<dbReference type="Gene3D" id="1.10.10.10">
    <property type="entry name" value="Winged helix-like DNA-binding domain superfamily/Winged helix DNA-binding domain"/>
    <property type="match status" value="1"/>
</dbReference>
<keyword evidence="2" id="KW-0238">DNA-binding</keyword>
<name>D5ECJ5_AMICL</name>
<keyword evidence="4" id="KW-0175">Coiled coil</keyword>
<evidence type="ECO:0000256" key="1">
    <source>
        <dbReference type="ARBA" id="ARBA00023015"/>
    </source>
</evidence>
<dbReference type="PANTHER" id="PTHR43537:SF5">
    <property type="entry name" value="UXU OPERON TRANSCRIPTIONAL REGULATOR"/>
    <property type="match status" value="1"/>
</dbReference>
<dbReference type="InterPro" id="IPR036390">
    <property type="entry name" value="WH_DNA-bd_sf"/>
</dbReference>
<dbReference type="Proteomes" id="UP000002366">
    <property type="component" value="Chromosome"/>
</dbReference>
<dbReference type="EMBL" id="CP001997">
    <property type="protein sequence ID" value="ADE56277.1"/>
    <property type="molecule type" value="Genomic_DNA"/>
</dbReference>
<feature type="coiled-coil region" evidence="4">
    <location>
        <begin position="122"/>
        <end position="152"/>
    </location>
</feature>
<dbReference type="PRINTS" id="PR00035">
    <property type="entry name" value="HTHGNTR"/>
</dbReference>
<dbReference type="eggNOG" id="COG2186">
    <property type="taxonomic scope" value="Bacteria"/>
</dbReference>
<dbReference type="SMART" id="SM00345">
    <property type="entry name" value="HTH_GNTR"/>
    <property type="match status" value="1"/>
</dbReference>
<evidence type="ECO:0000259" key="5">
    <source>
        <dbReference type="PROSITE" id="PS50949"/>
    </source>
</evidence>
<evidence type="ECO:0000256" key="3">
    <source>
        <dbReference type="ARBA" id="ARBA00023163"/>
    </source>
</evidence>
<keyword evidence="3" id="KW-0804">Transcription</keyword>
<organism evidence="6 7">
    <name type="scientific">Aminobacterium colombiense (strain DSM 12261 / ALA-1)</name>
    <dbReference type="NCBI Taxonomy" id="572547"/>
    <lineage>
        <taxon>Bacteria</taxon>
        <taxon>Thermotogati</taxon>
        <taxon>Synergistota</taxon>
        <taxon>Synergistia</taxon>
        <taxon>Synergistales</taxon>
        <taxon>Aminobacteriaceae</taxon>
        <taxon>Aminobacterium</taxon>
    </lineage>
</organism>
<keyword evidence="7" id="KW-1185">Reference proteome</keyword>
<dbReference type="CDD" id="cd07377">
    <property type="entry name" value="WHTH_GntR"/>
    <property type="match status" value="1"/>
</dbReference>